<dbReference type="GO" id="GO:0005829">
    <property type="term" value="C:cytosol"/>
    <property type="evidence" value="ECO:0007669"/>
    <property type="project" value="TreeGrafter"/>
</dbReference>
<dbReference type="AlphaFoldDB" id="A0A367FWW5"/>
<evidence type="ECO:0000256" key="7">
    <source>
        <dbReference type="ARBA" id="ARBA00022806"/>
    </source>
</evidence>
<dbReference type="GO" id="GO:0003676">
    <property type="term" value="F:nucleic acid binding"/>
    <property type="evidence" value="ECO:0007669"/>
    <property type="project" value="InterPro"/>
</dbReference>
<dbReference type="InterPro" id="IPR014001">
    <property type="entry name" value="Helicase_ATP-bd"/>
</dbReference>
<comment type="similarity">
    <text evidence="1">In the N-terminal section; belongs to the CRISPR-associated nuclease Cas3-HD family.</text>
</comment>
<comment type="similarity">
    <text evidence="2">In the central section; belongs to the CRISPR-associated helicase Cas3 family.</text>
</comment>
<evidence type="ECO:0000259" key="11">
    <source>
        <dbReference type="PROSITE" id="PS51194"/>
    </source>
</evidence>
<evidence type="ECO:0000256" key="6">
    <source>
        <dbReference type="ARBA" id="ARBA00022801"/>
    </source>
</evidence>
<evidence type="ECO:0000256" key="4">
    <source>
        <dbReference type="ARBA" id="ARBA00022723"/>
    </source>
</evidence>
<dbReference type="CDD" id="cd09641">
    <property type="entry name" value="Cas3''_I"/>
    <property type="match status" value="1"/>
</dbReference>
<evidence type="ECO:0000256" key="2">
    <source>
        <dbReference type="ARBA" id="ARBA00009046"/>
    </source>
</evidence>
<dbReference type="NCBIfam" id="TIGR01596">
    <property type="entry name" value="cas3_HD"/>
    <property type="match status" value="1"/>
</dbReference>
<dbReference type="GO" id="GO:0004519">
    <property type="term" value="F:endonuclease activity"/>
    <property type="evidence" value="ECO:0007669"/>
    <property type="project" value="UniProtKB-KW"/>
</dbReference>
<keyword evidence="3" id="KW-0540">Nuclease</keyword>
<comment type="similarity">
    <text evidence="10">Belongs to the DEAD box helicase family.</text>
</comment>
<keyword evidence="4" id="KW-0479">Metal-binding</keyword>
<dbReference type="PANTHER" id="PTHR47959">
    <property type="entry name" value="ATP-DEPENDENT RNA HELICASE RHLE-RELATED"/>
    <property type="match status" value="1"/>
</dbReference>
<comment type="caution">
    <text evidence="13">The sequence shown here is derived from an EMBL/GenBank/DDBJ whole genome shotgun (WGS) entry which is preliminary data.</text>
</comment>
<dbReference type="GO" id="GO:0016787">
    <property type="term" value="F:hydrolase activity"/>
    <property type="evidence" value="ECO:0007669"/>
    <property type="project" value="UniProtKB-KW"/>
</dbReference>
<dbReference type="GO" id="GO:0005524">
    <property type="term" value="F:ATP binding"/>
    <property type="evidence" value="ECO:0007669"/>
    <property type="project" value="UniProtKB-KW"/>
</dbReference>
<dbReference type="Pfam" id="PF18019">
    <property type="entry name" value="Cas3_HD"/>
    <property type="match status" value="1"/>
</dbReference>
<dbReference type="NCBIfam" id="TIGR01587">
    <property type="entry name" value="cas3_core"/>
    <property type="match status" value="1"/>
</dbReference>
<dbReference type="Pfam" id="PF22590">
    <property type="entry name" value="Cas3-like_C_2"/>
    <property type="match status" value="1"/>
</dbReference>
<dbReference type="Gene3D" id="3.40.50.300">
    <property type="entry name" value="P-loop containing nucleotide triphosphate hydrolases"/>
    <property type="match status" value="2"/>
</dbReference>
<dbReference type="Pfam" id="PF00270">
    <property type="entry name" value="DEAD"/>
    <property type="match status" value="1"/>
</dbReference>
<dbReference type="InterPro" id="IPR011545">
    <property type="entry name" value="DEAD/DEAH_box_helicase_dom"/>
</dbReference>
<dbReference type="EMBL" id="PSQG01000025">
    <property type="protein sequence ID" value="RCH42211.1"/>
    <property type="molecule type" value="Genomic_DNA"/>
</dbReference>
<keyword evidence="9" id="KW-0051">Antiviral defense</keyword>
<dbReference type="Proteomes" id="UP000253208">
    <property type="component" value="Unassembled WGS sequence"/>
</dbReference>
<feature type="domain" description="HD Cas3-type" evidence="12">
    <location>
        <begin position="54"/>
        <end position="243"/>
    </location>
</feature>
<dbReference type="InterPro" id="IPR027417">
    <property type="entry name" value="P-loop_NTPase"/>
</dbReference>
<dbReference type="InterPro" id="IPR054712">
    <property type="entry name" value="Cas3-like_dom"/>
</dbReference>
<reference evidence="13 14" key="1">
    <citation type="submission" date="2018-02" db="EMBL/GenBank/DDBJ databases">
        <title>Complete genome sequencing of Faecalibacterium prausnitzii strains isolated from the human gut.</title>
        <authorList>
            <person name="Fitzgerald B.C."/>
            <person name="Shkoporov A.N."/>
            <person name="Ross P.R."/>
            <person name="Hill C."/>
        </authorList>
    </citation>
    <scope>NUCLEOTIDE SEQUENCE [LARGE SCALE GENOMIC DNA]</scope>
    <source>
        <strain evidence="13 14">APC942/31-1</strain>
    </source>
</reference>
<keyword evidence="6" id="KW-0378">Hydrolase</keyword>
<gene>
    <name evidence="13" type="ORF">C4886_14940</name>
</gene>
<feature type="domain" description="Helicase C-terminal" evidence="11">
    <location>
        <begin position="489"/>
        <end position="651"/>
    </location>
</feature>
<evidence type="ECO:0000256" key="5">
    <source>
        <dbReference type="ARBA" id="ARBA00022741"/>
    </source>
</evidence>
<organism evidence="13 14">
    <name type="scientific">Blautia obeum</name>
    <dbReference type="NCBI Taxonomy" id="40520"/>
    <lineage>
        <taxon>Bacteria</taxon>
        <taxon>Bacillati</taxon>
        <taxon>Bacillota</taxon>
        <taxon>Clostridia</taxon>
        <taxon>Lachnospirales</taxon>
        <taxon>Lachnospiraceae</taxon>
        <taxon>Blautia</taxon>
    </lineage>
</organism>
<evidence type="ECO:0000313" key="13">
    <source>
        <dbReference type="EMBL" id="RCH42211.1"/>
    </source>
</evidence>
<keyword evidence="5" id="KW-0547">Nucleotide-binding</keyword>
<evidence type="ECO:0000313" key="14">
    <source>
        <dbReference type="Proteomes" id="UP000253208"/>
    </source>
</evidence>
<keyword evidence="7" id="KW-0347">Helicase</keyword>
<sequence length="799" mass="93571">MEYYAKSRQKILTQGEIDKVKNELEDLIMNLEGEFTETDLKIIRNNISHLQDTEEEGQKTLKEHQNDIVKCAEFFFEEYGEYFTEKEKCLVIEACRMHDWGKANLIFQGLVNSAQVKEQYSDIGRITQIPHGFLSAVTISRNEFKKLSELFSEADFRPFITAVYHHHDREDIYEGDEIQEYAAKYYAEQISEYLKKDIKKLYCSNQNKLLYRNNSYACETPIEPKMWEEYLLIKGLLNKFDYTVSAGYERAEIAPDLREKKLKKNIEVYLQNKELRPSQKFMMEHRNENLVVVAPTGSGKTEAALLWLNGEKGFYTLPLKVSSNAIYSRIKNNYSYENVALLHSDSMAMYLKEYKENDLDINEKYDRARMLAQPLTVCTVDQLFKFVYKALGTEIFAATLKYSKLILDEIQSYEPAVIAIIIYGLKTIQEMGGRFAIITATFPPVLKHFMEENGLIENKQYIFKDFTGEEYLTNQVVRHKIRIRKSEMDIDEILEQGRNKKILVICNTVSRAQKIYKEMQEKSENVYLLHSRYIRRDRAFLEKQIMDFAESEEAGIWITTQIVEASLDIDFDVLHTEMCTADSLLQRMGRCNRKGRYFPEEANVIIYDNRNGVGKNGIYDSVMYDRSLKLLAQYENLEFVESMKTIYMNLVYDSDEIKGTGYYEEIEKCLNKLSEIHPVDYKLKDAEIRKINSVTVVPEEIYQEKMDLFECGTDFLRKSNVSKETKSLIRSKLEDMTLNLSIYRNKYPENVDRVSVGFKNCKKVTDIHRTEYKYEFDPKTGKGQGLLTSEILEQCGYFM</sequence>
<dbReference type="PANTHER" id="PTHR47959:SF16">
    <property type="entry name" value="CRISPR-ASSOCIATED NUCLEASE_HELICASE CAS3-RELATED"/>
    <property type="match status" value="1"/>
</dbReference>
<dbReference type="SMART" id="SM00487">
    <property type="entry name" value="DEXDc"/>
    <property type="match status" value="1"/>
</dbReference>
<evidence type="ECO:0000259" key="12">
    <source>
        <dbReference type="PROSITE" id="PS51643"/>
    </source>
</evidence>
<dbReference type="SMART" id="SM00490">
    <property type="entry name" value="HELICc"/>
    <property type="match status" value="1"/>
</dbReference>
<dbReference type="PROSITE" id="PS51643">
    <property type="entry name" value="HD_CAS3"/>
    <property type="match status" value="1"/>
</dbReference>
<dbReference type="GO" id="GO:0046872">
    <property type="term" value="F:metal ion binding"/>
    <property type="evidence" value="ECO:0007669"/>
    <property type="project" value="UniProtKB-KW"/>
</dbReference>
<evidence type="ECO:0000256" key="10">
    <source>
        <dbReference type="ARBA" id="ARBA00038437"/>
    </source>
</evidence>
<dbReference type="PROSITE" id="PS51194">
    <property type="entry name" value="HELICASE_CTER"/>
    <property type="match status" value="1"/>
</dbReference>
<evidence type="ECO:0000256" key="1">
    <source>
        <dbReference type="ARBA" id="ARBA00006847"/>
    </source>
</evidence>
<keyword evidence="8" id="KW-0067">ATP-binding</keyword>
<dbReference type="InterPro" id="IPR006483">
    <property type="entry name" value="CRISPR-assoc_Cas3_HD"/>
</dbReference>
<dbReference type="GO" id="GO:0003724">
    <property type="term" value="F:RNA helicase activity"/>
    <property type="evidence" value="ECO:0007669"/>
    <property type="project" value="TreeGrafter"/>
</dbReference>
<protein>
    <submittedName>
        <fullName evidence="13">CRISPR-associated helicase/endonuclease Cas3</fullName>
    </submittedName>
</protein>
<keyword evidence="13" id="KW-0255">Endonuclease</keyword>
<dbReference type="InterPro" id="IPR050079">
    <property type="entry name" value="DEAD_box_RNA_helicase"/>
</dbReference>
<evidence type="ECO:0000256" key="9">
    <source>
        <dbReference type="ARBA" id="ARBA00023118"/>
    </source>
</evidence>
<dbReference type="InterPro" id="IPR001650">
    <property type="entry name" value="Helicase_C-like"/>
</dbReference>
<dbReference type="GO" id="GO:0051607">
    <property type="term" value="P:defense response to virus"/>
    <property type="evidence" value="ECO:0007669"/>
    <property type="project" value="UniProtKB-KW"/>
</dbReference>
<name>A0A367FWW5_9FIRM</name>
<dbReference type="InterPro" id="IPR038257">
    <property type="entry name" value="CRISPR-assoc_Cas3_HD_sf"/>
</dbReference>
<dbReference type="RefSeq" id="WP_114002710.1">
    <property type="nucleotide sequence ID" value="NZ_PSQG01000025.1"/>
</dbReference>
<evidence type="ECO:0000256" key="3">
    <source>
        <dbReference type="ARBA" id="ARBA00022722"/>
    </source>
</evidence>
<evidence type="ECO:0000256" key="8">
    <source>
        <dbReference type="ARBA" id="ARBA00022840"/>
    </source>
</evidence>
<dbReference type="InterPro" id="IPR006474">
    <property type="entry name" value="Helicase_Cas3_CRISPR-ass_core"/>
</dbReference>
<accession>A0A367FWW5</accession>
<proteinExistence type="inferred from homology"/>
<dbReference type="SUPFAM" id="SSF52540">
    <property type="entry name" value="P-loop containing nucleoside triphosphate hydrolases"/>
    <property type="match status" value="1"/>
</dbReference>
<dbReference type="Gene3D" id="1.10.3210.30">
    <property type="match status" value="1"/>
</dbReference>